<dbReference type="Proteomes" id="UP000266723">
    <property type="component" value="Unassembled WGS sequence"/>
</dbReference>
<dbReference type="Gene3D" id="1.20.5.340">
    <property type="match status" value="1"/>
</dbReference>
<feature type="region of interest" description="Disordered" evidence="3">
    <location>
        <begin position="748"/>
        <end position="783"/>
    </location>
</feature>
<feature type="compositionally biased region" description="Basic and acidic residues" evidence="3">
    <location>
        <begin position="462"/>
        <end position="479"/>
    </location>
</feature>
<dbReference type="Gene3D" id="6.10.280.150">
    <property type="match status" value="1"/>
</dbReference>
<comment type="caution">
    <text evidence="4">The sequence shown here is derived from an EMBL/GenBank/DDBJ whole genome shotgun (WGS) entry which is preliminary data.</text>
</comment>
<dbReference type="EMBL" id="QGKV02000832">
    <property type="protein sequence ID" value="KAF3547619.1"/>
    <property type="molecule type" value="Genomic_DNA"/>
</dbReference>
<dbReference type="PANTHER" id="PTHR12902">
    <property type="entry name" value="WASP-1"/>
    <property type="match status" value="1"/>
</dbReference>
<keyword evidence="2" id="KW-0206">Cytoskeleton</keyword>
<dbReference type="PANTHER" id="PTHR12902:SF33">
    <property type="entry name" value="PROTEIN SCAR3"/>
    <property type="match status" value="1"/>
</dbReference>
<protein>
    <recommendedName>
        <fullName evidence="2">Protein SCAR</fullName>
    </recommendedName>
    <alternativeName>
        <fullName evidence="2">Protein WAVE</fullName>
    </alternativeName>
</protein>
<sequence length="1038" mass="114083">MSLSRLGVRNVYGTSQQAEFYGNVDREDPEAILNGVAVSGLIGVLRQLGDLAESAAEIFQGIQEEVMATASRSNQLKMRLQHIEATVPPLEKAVLAQTTHLHFAYTGGVEWHPRIPREHNHFIHDDLPNSFMDHYEECRDPPRLHMLDKFDINGPGSCLKRYSDPTYFRRASSSLVKGNNKFQNNNMSCKIKKKRSSSRSRDMSRLASMANQNARKTFTLISFSGQTSSSISASTSDMEKRSDLQDHHSHTYDCLSTATSSLKTGEKTKGGLVSSSLTPGSCTIGSVLSECETEDEHDNLQFTSLQGQAAAGSSCVSWDEKEEIVEEPLGVQTDEASVVDALVEKASYGEGTGRVDIEKAESEPGLQQSNGIDEVREIKAGTEIVREPRDSSEHETESEGECFVDALNSIESESENEQGLKTSLEAVSIPCGVTGERLEKSSNKVEESCRSMDNGYLNAADEMNHQDPLESDNRSRSPRNDVCTTSNITSGEDKIGFTVVPAPENSLSDSSNHLCHSEHQKSEAKVSGEVEAIKIWTNGGLLGLNPSKPPVLEVPSPDCKTEERTLGSAEAEKDKSDDLVEHVLDTPSLATQNLTVDQRECHETSSYGVFGGLSQKLFTNSSRRRDSLPHDNRQALPATIPENDEVTTEKETSMVLFREEAPIDWFASSPPLQHMKISLNPVDNTLQASRLKLKFSDEDNNSSNTFPSFQLLPEAATSLLDSCSDDDDDTFCMTSDIDYLSDYHSLSDSEQWEEPNERKEHDSFHESTHVDNNGEPSSLDTEAENGCVDLNFSYLQSPVEPLPPPFPPVQWMVSKTASETISENKTTQSIQLQDALRFAFEKHTSSSIVNKEEPNTVASAPKPETKVHVKNNAREEKQNANEKETDADDFLQQIRTQHVNLKPVVMTRTLSSTAAAATTDPAINIKISAMLEKANSIRQTHVTLSLTFSLSLYSPFQAVASNDGDESDTWSDTTLSSTAAAATTDPAINIKISAMLEKANSIRQTHVTLSLTFSLSLYSPFQAVASNDGDESDTWSDT</sequence>
<gene>
    <name evidence="4" type="ORF">DY000_02008884</name>
</gene>
<comment type="similarity">
    <text evidence="1 2">Belongs to the SCAR/WAVE family.</text>
</comment>
<evidence type="ECO:0000313" key="4">
    <source>
        <dbReference type="EMBL" id="KAF3547619.1"/>
    </source>
</evidence>
<feature type="region of interest" description="Disordered" evidence="3">
    <location>
        <begin position="455"/>
        <end position="494"/>
    </location>
</feature>
<evidence type="ECO:0000256" key="3">
    <source>
        <dbReference type="SAM" id="MobiDB-lite"/>
    </source>
</evidence>
<reference evidence="4 5" key="1">
    <citation type="journal article" date="2020" name="BMC Genomics">
        <title>Intraspecific diversification of the crop wild relative Brassica cretica Lam. using demographic model selection.</title>
        <authorList>
            <person name="Kioukis A."/>
            <person name="Michalopoulou V.A."/>
            <person name="Briers L."/>
            <person name="Pirintsos S."/>
            <person name="Studholme D.J."/>
            <person name="Pavlidis P."/>
            <person name="Sarris P.F."/>
        </authorList>
    </citation>
    <scope>NUCLEOTIDE SEQUENCE [LARGE SCALE GENOMIC DNA]</scope>
    <source>
        <strain evidence="5">cv. PFS-1207/04</strain>
    </source>
</reference>
<feature type="compositionally biased region" description="Basic and acidic residues" evidence="3">
    <location>
        <begin position="237"/>
        <end position="247"/>
    </location>
</feature>
<evidence type="ECO:0000313" key="5">
    <source>
        <dbReference type="Proteomes" id="UP000266723"/>
    </source>
</evidence>
<comment type="function">
    <text evidence="2">Involved in regulation of actin and microtubule organization. Part of a WAVE complex that activates the Arp2/3 complex.</text>
</comment>
<feature type="region of interest" description="Disordered" evidence="3">
    <location>
        <begin position="228"/>
        <end position="247"/>
    </location>
</feature>
<feature type="region of interest" description="Disordered" evidence="3">
    <location>
        <begin position="547"/>
        <end position="575"/>
    </location>
</feature>
<feature type="compositionally biased region" description="Polar residues" evidence="3">
    <location>
        <begin position="770"/>
        <end position="780"/>
    </location>
</feature>
<proteinExistence type="inferred from homology"/>
<evidence type="ECO:0000256" key="1">
    <source>
        <dbReference type="ARBA" id="ARBA00006993"/>
    </source>
</evidence>
<dbReference type="InterPro" id="IPR028288">
    <property type="entry name" value="SCAR/WAVE_fam"/>
</dbReference>
<feature type="compositionally biased region" description="Basic and acidic residues" evidence="3">
    <location>
        <begin position="755"/>
        <end position="769"/>
    </location>
</feature>
<keyword evidence="2" id="KW-0009">Actin-binding</keyword>
<accession>A0ABQ7C7R5</accession>
<organism evidence="4 5">
    <name type="scientific">Brassica cretica</name>
    <name type="common">Mustard</name>
    <dbReference type="NCBI Taxonomy" id="69181"/>
    <lineage>
        <taxon>Eukaryota</taxon>
        <taxon>Viridiplantae</taxon>
        <taxon>Streptophyta</taxon>
        <taxon>Embryophyta</taxon>
        <taxon>Tracheophyta</taxon>
        <taxon>Spermatophyta</taxon>
        <taxon>Magnoliopsida</taxon>
        <taxon>eudicotyledons</taxon>
        <taxon>Gunneridae</taxon>
        <taxon>Pentapetalae</taxon>
        <taxon>rosids</taxon>
        <taxon>malvids</taxon>
        <taxon>Brassicales</taxon>
        <taxon>Brassicaceae</taxon>
        <taxon>Brassiceae</taxon>
        <taxon>Brassica</taxon>
    </lineage>
</organism>
<feature type="region of interest" description="Disordered" evidence="3">
    <location>
        <begin position="847"/>
        <end position="886"/>
    </location>
</feature>
<keyword evidence="5" id="KW-1185">Reference proteome</keyword>
<comment type="subcellular location">
    <subcellularLocation>
        <location evidence="2">Cytoplasm</location>
        <location evidence="2">Cytoskeleton</location>
    </subcellularLocation>
</comment>
<evidence type="ECO:0000256" key="2">
    <source>
        <dbReference type="RuleBase" id="RU367034"/>
    </source>
</evidence>
<keyword evidence="2" id="KW-0963">Cytoplasm</keyword>
<name>A0ABQ7C7R5_BRACR</name>
<feature type="compositionally biased region" description="Basic and acidic residues" evidence="3">
    <location>
        <begin position="559"/>
        <end position="575"/>
    </location>
</feature>
<feature type="compositionally biased region" description="Basic and acidic residues" evidence="3">
    <location>
        <begin position="863"/>
        <end position="884"/>
    </location>
</feature>